<dbReference type="KEGG" id="phn:PAEH1_08300"/>
<comment type="subcellular location">
    <subcellularLocation>
        <location evidence="1">Cell membrane</location>
        <topology evidence="1">Multi-pass membrane protein</topology>
    </subcellularLocation>
</comment>
<feature type="transmembrane region" description="Helical" evidence="6">
    <location>
        <begin position="174"/>
        <end position="194"/>
    </location>
</feature>
<feature type="transmembrane region" description="Helical" evidence="6">
    <location>
        <begin position="68"/>
        <end position="88"/>
    </location>
</feature>
<keyword evidence="5 6" id="KW-0472">Membrane</keyword>
<dbReference type="Proteomes" id="UP000189369">
    <property type="component" value="Chromosome"/>
</dbReference>
<gene>
    <name evidence="7" type="ORF">PAEH1_08300</name>
</gene>
<reference evidence="7 8" key="1">
    <citation type="submission" date="2017-01" db="EMBL/GenBank/DDBJ databases">
        <title>Complete Genome Sequence of Paenalcaligenes hominis, Isolated from a paraplegic Patient with neurogenic bladder.</title>
        <authorList>
            <person name="Mukhopadhyay R."/>
            <person name="Joaquin J."/>
            <person name="Hogue R."/>
            <person name="Kilaru A."/>
            <person name="Jospin G."/>
            <person name="Mars K."/>
            <person name="Eisen J.A."/>
            <person name="Chaturvedi V."/>
        </authorList>
    </citation>
    <scope>NUCLEOTIDE SEQUENCE [LARGE SCALE GENOMIC DNA]</scope>
    <source>
        <strain evidence="7 8">15S00501</strain>
    </source>
</reference>
<dbReference type="EMBL" id="CP019697">
    <property type="protein sequence ID" value="AQS51563.1"/>
    <property type="molecule type" value="Genomic_DNA"/>
</dbReference>
<dbReference type="PANTHER" id="PTHR30086:SF20">
    <property type="entry name" value="ARGININE EXPORTER PROTEIN ARGO-RELATED"/>
    <property type="match status" value="1"/>
</dbReference>
<feature type="transmembrane region" description="Helical" evidence="6">
    <location>
        <begin position="36"/>
        <end position="62"/>
    </location>
</feature>
<dbReference type="OrthoDB" id="9812084at2"/>
<keyword evidence="3 6" id="KW-0812">Transmembrane</keyword>
<dbReference type="GO" id="GO:0015171">
    <property type="term" value="F:amino acid transmembrane transporter activity"/>
    <property type="evidence" value="ECO:0007669"/>
    <property type="project" value="TreeGrafter"/>
</dbReference>
<dbReference type="PANTHER" id="PTHR30086">
    <property type="entry name" value="ARGININE EXPORTER PROTEIN ARGO"/>
    <property type="match status" value="1"/>
</dbReference>
<accession>A0A1U9K0H7</accession>
<evidence type="ECO:0000256" key="2">
    <source>
        <dbReference type="ARBA" id="ARBA00022475"/>
    </source>
</evidence>
<feature type="transmembrane region" description="Helical" evidence="6">
    <location>
        <begin position="136"/>
        <end position="162"/>
    </location>
</feature>
<evidence type="ECO:0000313" key="7">
    <source>
        <dbReference type="EMBL" id="AQS51563.1"/>
    </source>
</evidence>
<dbReference type="GO" id="GO:0005886">
    <property type="term" value="C:plasma membrane"/>
    <property type="evidence" value="ECO:0007669"/>
    <property type="project" value="UniProtKB-SubCell"/>
</dbReference>
<name>A0A1U9K0H7_9BURK</name>
<dbReference type="AlphaFoldDB" id="A0A1U9K0H7"/>
<evidence type="ECO:0000256" key="1">
    <source>
        <dbReference type="ARBA" id="ARBA00004651"/>
    </source>
</evidence>
<keyword evidence="2" id="KW-1003">Cell membrane</keyword>
<evidence type="ECO:0000256" key="3">
    <source>
        <dbReference type="ARBA" id="ARBA00022692"/>
    </source>
</evidence>
<dbReference type="Pfam" id="PF01810">
    <property type="entry name" value="LysE"/>
    <property type="match status" value="1"/>
</dbReference>
<evidence type="ECO:0000256" key="5">
    <source>
        <dbReference type="ARBA" id="ARBA00023136"/>
    </source>
</evidence>
<feature type="transmembrane region" description="Helical" evidence="6">
    <location>
        <begin position="109"/>
        <end position="130"/>
    </location>
</feature>
<sequence length="213" mass="23915">MNYFALINYIAVMSVTPGPNNLLLTASGVNFGLRRTLPMCFGVSIGCAIQCLIALSTFHLLFSWIEELRFPLALIGCGYLLWLSWALYRSSAAESKSQLQQPMGFWQMALFQWVNPKAWLMAINIAILFSSTTASWGHYVSIALINALANFPCIFIWAALGSKLKRFLQEPKRLQLFNGCMALLMTFTALWLLADEAVFFLDTHPIIAAKLVY</sequence>
<protein>
    <recommendedName>
        <fullName evidence="9">Lysine transporter LysE</fullName>
    </recommendedName>
</protein>
<feature type="transmembrane region" description="Helical" evidence="6">
    <location>
        <begin position="6"/>
        <end position="24"/>
    </location>
</feature>
<evidence type="ECO:0000313" key="8">
    <source>
        <dbReference type="Proteomes" id="UP000189369"/>
    </source>
</evidence>
<dbReference type="GO" id="GO:0033228">
    <property type="term" value="P:cysteine export across plasma membrane"/>
    <property type="evidence" value="ECO:0007669"/>
    <property type="project" value="TreeGrafter"/>
</dbReference>
<evidence type="ECO:0008006" key="9">
    <source>
        <dbReference type="Google" id="ProtNLM"/>
    </source>
</evidence>
<keyword evidence="4 6" id="KW-1133">Transmembrane helix</keyword>
<evidence type="ECO:0000256" key="4">
    <source>
        <dbReference type="ARBA" id="ARBA00022989"/>
    </source>
</evidence>
<dbReference type="InterPro" id="IPR001123">
    <property type="entry name" value="LeuE-type"/>
</dbReference>
<proteinExistence type="predicted"/>
<organism evidence="7 8">
    <name type="scientific">Paenalcaligenes hominis</name>
    <dbReference type="NCBI Taxonomy" id="643674"/>
    <lineage>
        <taxon>Bacteria</taxon>
        <taxon>Pseudomonadati</taxon>
        <taxon>Pseudomonadota</taxon>
        <taxon>Betaproteobacteria</taxon>
        <taxon>Burkholderiales</taxon>
        <taxon>Alcaligenaceae</taxon>
        <taxon>Paenalcaligenes</taxon>
    </lineage>
</organism>
<evidence type="ECO:0000256" key="6">
    <source>
        <dbReference type="SAM" id="Phobius"/>
    </source>
</evidence>